<dbReference type="CDD" id="cd05233">
    <property type="entry name" value="SDR_c"/>
    <property type="match status" value="1"/>
</dbReference>
<keyword evidence="5" id="KW-1185">Reference proteome</keyword>
<dbReference type="SUPFAM" id="SSF51735">
    <property type="entry name" value="NAD(P)-binding Rossmann-fold domains"/>
    <property type="match status" value="1"/>
</dbReference>
<dbReference type="NCBIfam" id="NF005559">
    <property type="entry name" value="PRK07231.1"/>
    <property type="match status" value="1"/>
</dbReference>
<dbReference type="Gene3D" id="3.40.50.720">
    <property type="entry name" value="NAD(P)-binding Rossmann-like Domain"/>
    <property type="match status" value="1"/>
</dbReference>
<dbReference type="InterPro" id="IPR057326">
    <property type="entry name" value="KR_dom"/>
</dbReference>
<evidence type="ECO:0000313" key="4">
    <source>
        <dbReference type="EMBL" id="RDU98111.1"/>
    </source>
</evidence>
<dbReference type="PROSITE" id="PS00061">
    <property type="entry name" value="ADH_SHORT"/>
    <property type="match status" value="1"/>
</dbReference>
<dbReference type="AlphaFoldDB" id="A0A3D8K0H8"/>
<dbReference type="OrthoDB" id="9803333at2"/>
<dbReference type="SMART" id="SM00822">
    <property type="entry name" value="PKS_KR"/>
    <property type="match status" value="1"/>
</dbReference>
<comment type="caution">
    <text evidence="4">The sequence shown here is derived from an EMBL/GenBank/DDBJ whole genome shotgun (WGS) entry which is preliminary data.</text>
</comment>
<dbReference type="InterPro" id="IPR036291">
    <property type="entry name" value="NAD(P)-bd_dom_sf"/>
</dbReference>
<sequence length="261" mass="27932">MRMGRSINLEGKVALITGASSGLGKRFALVLSQAGAKVVLASRRVERLKELRAEIEASGGAAHVVSLDVTDYQSIKSAVAHAETEAGTIDILVNNSGVSTTQKLTEVTPADYEYVFDTNARGAFFVAQEVAKRMIMRSGGAAQKPVYRIINIASVAGLRVLPQIGLYSMSKAAVVHMTRAMALEWGRHGINVNAIAPGYIDTEINHHHWSTDQGQKLMAMLPRHRVGQPEDLDGLLLLLAADESQFINGAVIAADDGFGLA</sequence>
<dbReference type="PANTHER" id="PTHR42760">
    <property type="entry name" value="SHORT-CHAIN DEHYDROGENASES/REDUCTASES FAMILY MEMBER"/>
    <property type="match status" value="1"/>
</dbReference>
<dbReference type="Pfam" id="PF13561">
    <property type="entry name" value="adh_short_C2"/>
    <property type="match status" value="1"/>
</dbReference>
<evidence type="ECO:0000256" key="2">
    <source>
        <dbReference type="ARBA" id="ARBA00023002"/>
    </source>
</evidence>
<dbReference type="GO" id="GO:0016616">
    <property type="term" value="F:oxidoreductase activity, acting on the CH-OH group of donors, NAD or NADP as acceptor"/>
    <property type="evidence" value="ECO:0007669"/>
    <property type="project" value="TreeGrafter"/>
</dbReference>
<dbReference type="PRINTS" id="PR00081">
    <property type="entry name" value="GDHRDH"/>
</dbReference>
<dbReference type="NCBIfam" id="NF005402">
    <property type="entry name" value="PRK06949.1"/>
    <property type="match status" value="1"/>
</dbReference>
<evidence type="ECO:0000313" key="5">
    <source>
        <dbReference type="Proteomes" id="UP000256838"/>
    </source>
</evidence>
<dbReference type="PANTHER" id="PTHR42760:SF133">
    <property type="entry name" value="3-OXOACYL-[ACYL-CARRIER-PROTEIN] REDUCTASE"/>
    <property type="match status" value="1"/>
</dbReference>
<accession>A0A3D8K0H8</accession>
<dbReference type="GO" id="GO:0048038">
    <property type="term" value="F:quinone binding"/>
    <property type="evidence" value="ECO:0007669"/>
    <property type="project" value="TreeGrafter"/>
</dbReference>
<dbReference type="InterPro" id="IPR020904">
    <property type="entry name" value="Sc_DH/Rdtase_CS"/>
</dbReference>
<protein>
    <submittedName>
        <fullName evidence="4">SDR family NAD(P)-dependent oxidoreductase</fullName>
    </submittedName>
</protein>
<gene>
    <name evidence="4" type="ORF">DWV00_16510</name>
</gene>
<evidence type="ECO:0000256" key="1">
    <source>
        <dbReference type="ARBA" id="ARBA00006484"/>
    </source>
</evidence>
<reference evidence="4 5" key="1">
    <citation type="submission" date="2018-08" db="EMBL/GenBank/DDBJ databases">
        <title>Paraburkholderia sp. DHOM06 isolated from forest soil.</title>
        <authorList>
            <person name="Gao Z.-H."/>
            <person name="Qiu L.-H."/>
        </authorList>
    </citation>
    <scope>NUCLEOTIDE SEQUENCE [LARGE SCALE GENOMIC DNA]</scope>
    <source>
        <strain evidence="4 5">DHOM06</strain>
    </source>
</reference>
<keyword evidence="2" id="KW-0560">Oxidoreductase</keyword>
<evidence type="ECO:0000259" key="3">
    <source>
        <dbReference type="SMART" id="SM00822"/>
    </source>
</evidence>
<dbReference type="InterPro" id="IPR002347">
    <property type="entry name" value="SDR_fam"/>
</dbReference>
<dbReference type="GO" id="GO:0006633">
    <property type="term" value="P:fatty acid biosynthetic process"/>
    <property type="evidence" value="ECO:0007669"/>
    <property type="project" value="TreeGrafter"/>
</dbReference>
<proteinExistence type="inferred from homology"/>
<dbReference type="EMBL" id="QRGA01000008">
    <property type="protein sequence ID" value="RDU98111.1"/>
    <property type="molecule type" value="Genomic_DNA"/>
</dbReference>
<dbReference type="FunFam" id="3.40.50.720:FF:000084">
    <property type="entry name" value="Short-chain dehydrogenase reductase"/>
    <property type="match status" value="1"/>
</dbReference>
<organism evidence="4 5">
    <name type="scientific">Trinickia dinghuensis</name>
    <dbReference type="NCBI Taxonomy" id="2291023"/>
    <lineage>
        <taxon>Bacteria</taxon>
        <taxon>Pseudomonadati</taxon>
        <taxon>Pseudomonadota</taxon>
        <taxon>Betaproteobacteria</taxon>
        <taxon>Burkholderiales</taxon>
        <taxon>Burkholderiaceae</taxon>
        <taxon>Trinickia</taxon>
    </lineage>
</organism>
<name>A0A3D8K0H8_9BURK</name>
<feature type="domain" description="Ketoreductase" evidence="3">
    <location>
        <begin position="12"/>
        <end position="198"/>
    </location>
</feature>
<comment type="similarity">
    <text evidence="1">Belongs to the short-chain dehydrogenases/reductases (SDR) family.</text>
</comment>
<dbReference type="PRINTS" id="PR00080">
    <property type="entry name" value="SDRFAMILY"/>
</dbReference>
<dbReference type="Proteomes" id="UP000256838">
    <property type="component" value="Unassembled WGS sequence"/>
</dbReference>